<name>A0A6B4JI06_CLOBO</name>
<dbReference type="PANTHER" id="PTHR43110">
    <property type="entry name" value="THIOL PEROXIDASE"/>
    <property type="match status" value="1"/>
</dbReference>
<accession>A0A6B4JI06</accession>
<reference evidence="7 8" key="1">
    <citation type="submission" date="2019-04" db="EMBL/GenBank/DDBJ databases">
        <title>Genome sequencing of Clostridium botulinum Groups I-IV and Clostridium butyricum.</title>
        <authorList>
            <person name="Brunt J."/>
            <person name="Van Vliet A.H.M."/>
            <person name="Stringer S.C."/>
            <person name="Carter A.T."/>
            <person name="Peck M.W."/>
        </authorList>
    </citation>
    <scope>NUCLEOTIDE SEQUENCE [LARGE SCALE GENOMIC DNA]</scope>
    <source>
        <strain evidence="7 8">BL81</strain>
    </source>
</reference>
<dbReference type="PROSITE" id="PS51352">
    <property type="entry name" value="THIOREDOXIN_2"/>
    <property type="match status" value="1"/>
</dbReference>
<feature type="active site" description="Cysteine sulfenic acid (-SOH) intermediate" evidence="6">
    <location>
        <position position="58"/>
    </location>
</feature>
<dbReference type="EC" id="1.11.1.24" evidence="6"/>
<keyword evidence="3 6" id="KW-0560">Oxidoreductase</keyword>
<proteinExistence type="inferred from homology"/>
<dbReference type="InterPro" id="IPR013766">
    <property type="entry name" value="Thioredoxin_domain"/>
</dbReference>
<dbReference type="InterPro" id="IPR036249">
    <property type="entry name" value="Thioredoxin-like_sf"/>
</dbReference>
<evidence type="ECO:0000256" key="6">
    <source>
        <dbReference type="HAMAP-Rule" id="MF_00269"/>
    </source>
</evidence>
<dbReference type="PANTHER" id="PTHR43110:SF1">
    <property type="entry name" value="THIOL PEROXIDASE"/>
    <property type="match status" value="1"/>
</dbReference>
<gene>
    <name evidence="6" type="primary">tpx</name>
    <name evidence="7" type="ORF">FDG31_15805</name>
</gene>
<evidence type="ECO:0000313" key="8">
    <source>
        <dbReference type="Proteomes" id="UP000486903"/>
    </source>
</evidence>
<evidence type="ECO:0000256" key="5">
    <source>
        <dbReference type="ARBA" id="ARBA00023284"/>
    </source>
</evidence>
<dbReference type="HAMAP" id="MF_00269">
    <property type="entry name" value="Tpx"/>
    <property type="match status" value="1"/>
</dbReference>
<evidence type="ECO:0000313" key="7">
    <source>
        <dbReference type="EMBL" id="NFV27597.1"/>
    </source>
</evidence>
<comment type="caution">
    <text evidence="7">The sequence shown here is derived from an EMBL/GenBank/DDBJ whole genome shotgun (WGS) entry which is preliminary data.</text>
</comment>
<comment type="subunit">
    <text evidence="6">Homodimer.</text>
</comment>
<dbReference type="PROSITE" id="PS01265">
    <property type="entry name" value="TPX"/>
    <property type="match status" value="1"/>
</dbReference>
<organism evidence="7 8">
    <name type="scientific">Clostridium botulinum</name>
    <dbReference type="NCBI Taxonomy" id="1491"/>
    <lineage>
        <taxon>Bacteria</taxon>
        <taxon>Bacillati</taxon>
        <taxon>Bacillota</taxon>
        <taxon>Clostridia</taxon>
        <taxon>Eubacteriales</taxon>
        <taxon>Clostridiaceae</taxon>
        <taxon>Clostridium</taxon>
    </lineage>
</organism>
<evidence type="ECO:0000256" key="2">
    <source>
        <dbReference type="ARBA" id="ARBA00022862"/>
    </source>
</evidence>
<dbReference type="GO" id="GO:0008379">
    <property type="term" value="F:thioredoxin peroxidase activity"/>
    <property type="evidence" value="ECO:0007669"/>
    <property type="project" value="UniProtKB-UniRule"/>
</dbReference>
<comment type="function">
    <text evidence="6">Thiol-specific peroxidase that catalyzes the reduction of hydrogen peroxide and organic hydroperoxides to water and alcohols, respectively. Plays a role in cell protection against oxidative stress by detoxifying peroxides.</text>
</comment>
<dbReference type="InterPro" id="IPR018219">
    <property type="entry name" value="Tpx_CS"/>
</dbReference>
<dbReference type="Proteomes" id="UP000486903">
    <property type="component" value="Unassembled WGS sequence"/>
</dbReference>
<dbReference type="EMBL" id="SXFB01000017">
    <property type="protein sequence ID" value="NFV27597.1"/>
    <property type="molecule type" value="Genomic_DNA"/>
</dbReference>
<dbReference type="CDD" id="cd03014">
    <property type="entry name" value="PRX_Atyp2cys"/>
    <property type="match status" value="1"/>
</dbReference>
<dbReference type="InterPro" id="IPR050455">
    <property type="entry name" value="Tpx_Peroxidase_subfamily"/>
</dbReference>
<keyword evidence="1 6" id="KW-0575">Peroxidase</keyword>
<dbReference type="AlphaFoldDB" id="A0A6B4JI06"/>
<dbReference type="NCBIfam" id="NF001808">
    <property type="entry name" value="PRK00522.1"/>
    <property type="match status" value="1"/>
</dbReference>
<keyword evidence="2 6" id="KW-0049">Antioxidant</keyword>
<feature type="disulfide bond" description="Redox-active" evidence="6">
    <location>
        <begin position="58"/>
        <end position="92"/>
    </location>
</feature>
<sequence>MNVNFKGNPVTLEGTIIKVGDIAPEFTAIDNSLNSISSKNLKGKKVFVSVPSVDTPVCDLEVKRFNKEATSLADTNIYVISMDLPFAQARWCGSEGVDKVQTLSDYKDREFGKKYGTYIKELGLLTRAIFVVDESGKVIYVEYCEEVSSHPNYDKVLKVLK</sequence>
<dbReference type="RefSeq" id="WP_003373719.1">
    <property type="nucleotide sequence ID" value="NZ_JACBBA010000001.1"/>
</dbReference>
<dbReference type="InterPro" id="IPR013740">
    <property type="entry name" value="Redoxin"/>
</dbReference>
<dbReference type="InterPro" id="IPR002065">
    <property type="entry name" value="TPX"/>
</dbReference>
<protein>
    <recommendedName>
        <fullName evidence="6">Thiol peroxidase</fullName>
        <shortName evidence="6">Tpx</shortName>
        <ecNumber evidence="6">1.11.1.24</ecNumber>
    </recommendedName>
    <alternativeName>
        <fullName evidence="6">Peroxiredoxin tpx</fullName>
        <shortName evidence="6">Prx</shortName>
    </alternativeName>
    <alternativeName>
        <fullName evidence="6">Thioredoxin peroxidase</fullName>
    </alternativeName>
    <alternativeName>
        <fullName evidence="6">Thioredoxin-dependent peroxiredoxin</fullName>
    </alternativeName>
</protein>
<dbReference type="Pfam" id="PF08534">
    <property type="entry name" value="Redoxin"/>
    <property type="match status" value="1"/>
</dbReference>
<evidence type="ECO:0000256" key="4">
    <source>
        <dbReference type="ARBA" id="ARBA00023157"/>
    </source>
</evidence>
<evidence type="ECO:0000256" key="1">
    <source>
        <dbReference type="ARBA" id="ARBA00022559"/>
    </source>
</evidence>
<keyword evidence="4 6" id="KW-1015">Disulfide bond</keyword>
<comment type="similarity">
    <text evidence="6">Belongs to the peroxiredoxin family. Tpx subfamily.</text>
</comment>
<comment type="miscellaneous">
    <text evidence="6">The active site is a conserved redox-active cysteine residue, the peroxidatic cysteine (C(P)), which makes the nucleophilic attack on the peroxide substrate. The peroxide oxidizes the C(P)-SH to cysteine sulfenic acid (C(P)-SOH), which then reacts with another cysteine residue, the resolving cysteine (C(R)), to form a disulfide bridge. The disulfide is subsequently reduced by an appropriate electron donor to complete the catalytic cycle. In this atypical 2-Cys peroxiredoxin, C(R) is present in the same subunit to form an intramolecular disulfide. The disulfide is subsequently reduced by thioredoxin.</text>
</comment>
<comment type="catalytic activity">
    <reaction evidence="6">
        <text>a hydroperoxide + [thioredoxin]-dithiol = an alcohol + [thioredoxin]-disulfide + H2O</text>
        <dbReference type="Rhea" id="RHEA:62620"/>
        <dbReference type="Rhea" id="RHEA-COMP:10698"/>
        <dbReference type="Rhea" id="RHEA-COMP:10700"/>
        <dbReference type="ChEBI" id="CHEBI:15377"/>
        <dbReference type="ChEBI" id="CHEBI:29950"/>
        <dbReference type="ChEBI" id="CHEBI:30879"/>
        <dbReference type="ChEBI" id="CHEBI:35924"/>
        <dbReference type="ChEBI" id="CHEBI:50058"/>
        <dbReference type="EC" id="1.11.1.24"/>
    </reaction>
</comment>
<dbReference type="Gene3D" id="3.40.30.10">
    <property type="entry name" value="Glutaredoxin"/>
    <property type="match status" value="1"/>
</dbReference>
<dbReference type="SUPFAM" id="SSF52833">
    <property type="entry name" value="Thioredoxin-like"/>
    <property type="match status" value="1"/>
</dbReference>
<evidence type="ECO:0000256" key="3">
    <source>
        <dbReference type="ARBA" id="ARBA00023002"/>
    </source>
</evidence>
<keyword evidence="5 6" id="KW-0676">Redox-active center</keyword>